<name>A0A183AWB1_9TREM</name>
<sequence>MPLDDAITLLQKEYDTYMALDRVPPIVAAPAAIADENTEEDHTFLAPSRNMVTLLRMLADSRILSIGELDEIAAFVQERKRRLEGRRLDNKSADTRNGTTSDLKSRILSMLYPPTSNSSTASVNAVGQLTSTPSQSSSIPNSTLDANNLQTINRLAGALPNPAIQQALDTLMMLPPGQFPQPVPAPTSASTGLSATASAQSQQQSYGKNSAVNMPQERNSGTMAGPNRMSYGSGPGSVKTGRADINPMQQRMDDFTRYGSQRPAGDYSAANNTPSGFSTYKQPTQQPMYLNDVKTAQDSRGPVGGLNRRESDEHYQGARNPGSAALRSKDDSYGGPNEDEPPAPTAPSWQRRKRGKRGGTKSNAGNRNASDLSSSSMGPIGTLPDPYPYSWPPGSSSELGAQYPPAAGPHMINDQYPYPNQSYGYNYPPQSYY</sequence>
<feature type="compositionally biased region" description="Basic residues" evidence="1">
    <location>
        <begin position="350"/>
        <end position="359"/>
    </location>
</feature>
<protein>
    <submittedName>
        <fullName evidence="4">Chromatin modification-related protein eaf-1</fullName>
    </submittedName>
</protein>
<feature type="region of interest" description="Disordered" evidence="1">
    <location>
        <begin position="177"/>
        <end position="245"/>
    </location>
</feature>
<dbReference type="AlphaFoldDB" id="A0A183AWB1"/>
<gene>
    <name evidence="2" type="ORF">ECPE_LOCUS11246</name>
</gene>
<reference evidence="4" key="1">
    <citation type="submission" date="2016-06" db="UniProtKB">
        <authorList>
            <consortium name="WormBaseParasite"/>
        </authorList>
    </citation>
    <scope>IDENTIFICATION</scope>
</reference>
<dbReference type="EMBL" id="UZAN01050459">
    <property type="protein sequence ID" value="VDP88243.1"/>
    <property type="molecule type" value="Genomic_DNA"/>
</dbReference>
<feature type="compositionally biased region" description="Basic and acidic residues" evidence="1">
    <location>
        <begin position="307"/>
        <end position="316"/>
    </location>
</feature>
<dbReference type="Proteomes" id="UP000272942">
    <property type="component" value="Unassembled WGS sequence"/>
</dbReference>
<accession>A0A183AWB1</accession>
<feature type="compositionally biased region" description="Low complexity" evidence="1">
    <location>
        <begin position="186"/>
        <end position="205"/>
    </location>
</feature>
<feature type="region of interest" description="Disordered" evidence="1">
    <location>
        <begin position="257"/>
        <end position="283"/>
    </location>
</feature>
<evidence type="ECO:0000313" key="4">
    <source>
        <dbReference type="WBParaSite" id="ECPE_0001128101-mRNA-1"/>
    </source>
</evidence>
<proteinExistence type="predicted"/>
<reference evidence="2 3" key="2">
    <citation type="submission" date="2018-11" db="EMBL/GenBank/DDBJ databases">
        <authorList>
            <consortium name="Pathogen Informatics"/>
        </authorList>
    </citation>
    <scope>NUCLEOTIDE SEQUENCE [LARGE SCALE GENOMIC DNA]</scope>
    <source>
        <strain evidence="2 3">Egypt</strain>
    </source>
</reference>
<evidence type="ECO:0000256" key="1">
    <source>
        <dbReference type="SAM" id="MobiDB-lite"/>
    </source>
</evidence>
<feature type="region of interest" description="Disordered" evidence="1">
    <location>
        <begin position="295"/>
        <end position="433"/>
    </location>
</feature>
<evidence type="ECO:0000313" key="3">
    <source>
        <dbReference type="Proteomes" id="UP000272942"/>
    </source>
</evidence>
<organism evidence="4">
    <name type="scientific">Echinostoma caproni</name>
    <dbReference type="NCBI Taxonomy" id="27848"/>
    <lineage>
        <taxon>Eukaryota</taxon>
        <taxon>Metazoa</taxon>
        <taxon>Spiralia</taxon>
        <taxon>Lophotrochozoa</taxon>
        <taxon>Platyhelminthes</taxon>
        <taxon>Trematoda</taxon>
        <taxon>Digenea</taxon>
        <taxon>Plagiorchiida</taxon>
        <taxon>Echinostomata</taxon>
        <taxon>Echinostomatoidea</taxon>
        <taxon>Echinostomatidae</taxon>
        <taxon>Echinostoma</taxon>
    </lineage>
</organism>
<feature type="compositionally biased region" description="Polar residues" evidence="1">
    <location>
        <begin position="206"/>
        <end position="222"/>
    </location>
</feature>
<feature type="compositionally biased region" description="Polar residues" evidence="1">
    <location>
        <begin position="418"/>
        <end position="433"/>
    </location>
</feature>
<dbReference type="WBParaSite" id="ECPE_0001128101-mRNA-1">
    <property type="protein sequence ID" value="ECPE_0001128101-mRNA-1"/>
    <property type="gene ID" value="ECPE_0001128101"/>
</dbReference>
<dbReference type="OrthoDB" id="10044938at2759"/>
<feature type="compositionally biased region" description="Polar residues" evidence="1">
    <location>
        <begin position="269"/>
        <end position="283"/>
    </location>
</feature>
<evidence type="ECO:0000313" key="2">
    <source>
        <dbReference type="EMBL" id="VDP88243.1"/>
    </source>
</evidence>
<keyword evidence="3" id="KW-1185">Reference proteome</keyword>
<feature type="compositionally biased region" description="Polar residues" evidence="1">
    <location>
        <begin position="362"/>
        <end position="377"/>
    </location>
</feature>